<protein>
    <submittedName>
        <fullName evidence="2">IS66 family insertion sequence element accessory protein TnpB</fullName>
    </submittedName>
</protein>
<reference evidence="2 3" key="1">
    <citation type="submission" date="2023-03" db="EMBL/GenBank/DDBJ databases">
        <authorList>
            <person name="Menendez E."/>
            <person name="Kaur S."/>
            <person name="Flores-Felix J.D."/>
            <person name="diCenzo G.C."/>
            <person name="Peix A."/>
            <person name="Velazquez E."/>
        </authorList>
    </citation>
    <scope>NUCLEOTIDE SEQUENCE [LARGE SCALE GENOMIC DNA]</scope>
    <source>
        <strain evidence="2 3">CCBAU 71714</strain>
    </source>
</reference>
<dbReference type="NCBIfam" id="NF033819">
    <property type="entry name" value="IS66_TnpB"/>
    <property type="match status" value="1"/>
</dbReference>
<gene>
    <name evidence="2" type="primary">tnpB</name>
    <name evidence="2" type="ORF">PZL22_003138</name>
</gene>
<dbReference type="PANTHER" id="PTHR36455">
    <property type="match status" value="1"/>
</dbReference>
<dbReference type="Pfam" id="PF05717">
    <property type="entry name" value="TnpB_IS66"/>
    <property type="match status" value="1"/>
</dbReference>
<keyword evidence="3" id="KW-1185">Reference proteome</keyword>
<evidence type="ECO:0000313" key="2">
    <source>
        <dbReference type="EMBL" id="WHS95357.1"/>
    </source>
</evidence>
<feature type="region of interest" description="Disordered" evidence="1">
    <location>
        <begin position="94"/>
        <end position="121"/>
    </location>
</feature>
<dbReference type="InterPro" id="IPR008878">
    <property type="entry name" value="Transposase_IS66_Orf2"/>
</dbReference>
<dbReference type="PANTHER" id="PTHR36455:SF1">
    <property type="entry name" value="BLR8292 PROTEIN"/>
    <property type="match status" value="1"/>
</dbReference>
<organism evidence="2 3">
    <name type="scientific">Sinorhizobium kummerowiae</name>
    <dbReference type="NCBI Taxonomy" id="158892"/>
    <lineage>
        <taxon>Bacteria</taxon>
        <taxon>Pseudomonadati</taxon>
        <taxon>Pseudomonadota</taxon>
        <taxon>Alphaproteobacteria</taxon>
        <taxon>Hyphomicrobiales</taxon>
        <taxon>Rhizobiaceae</taxon>
        <taxon>Sinorhizobium/Ensifer group</taxon>
        <taxon>Sinorhizobium</taxon>
    </lineage>
</organism>
<name>A0ABY8TC12_9HYPH</name>
<proteinExistence type="predicted"/>
<dbReference type="EMBL" id="CP120365">
    <property type="protein sequence ID" value="WHS95357.1"/>
    <property type="molecule type" value="Genomic_DNA"/>
</dbReference>
<dbReference type="Proteomes" id="UP001233264">
    <property type="component" value="Chromosome"/>
</dbReference>
<evidence type="ECO:0000256" key="1">
    <source>
        <dbReference type="SAM" id="MobiDB-lite"/>
    </source>
</evidence>
<dbReference type="RefSeq" id="WP_284718708.1">
    <property type="nucleotide sequence ID" value="NZ_CP120365.1"/>
</dbReference>
<evidence type="ECO:0000313" key="3">
    <source>
        <dbReference type="Proteomes" id="UP001233264"/>
    </source>
</evidence>
<accession>A0ABY8TC12</accession>
<sequence length="121" mass="13137">MIASGVVVYVSCQPVDFRKGAASLMALVRDGGLDPFNGALYVFRSKRADRVRIVWWDGSGVCLYSKTLEEQSFCWPGISAARIRLDHSQLMDASGRSGLEEDPANQGQTAVADGLNRTAAR</sequence>